<dbReference type="EMBL" id="CZCU02000145">
    <property type="protein sequence ID" value="VXD20368.1"/>
    <property type="molecule type" value="Genomic_DNA"/>
</dbReference>
<keyword evidence="3" id="KW-1185">Reference proteome</keyword>
<dbReference type="Pfam" id="PF16289">
    <property type="entry name" value="PIN_12"/>
    <property type="match status" value="1"/>
</dbReference>
<name>A0A7Z9BWH2_9CYAN</name>
<protein>
    <recommendedName>
        <fullName evidence="1">DUF4935 domain-containing protein</fullName>
    </recommendedName>
</protein>
<feature type="domain" description="DUF4935" evidence="1">
    <location>
        <begin position="3"/>
        <end position="169"/>
    </location>
</feature>
<evidence type="ECO:0000313" key="3">
    <source>
        <dbReference type="Proteomes" id="UP000184550"/>
    </source>
</evidence>
<dbReference type="Proteomes" id="UP000184550">
    <property type="component" value="Unassembled WGS sequence"/>
</dbReference>
<dbReference type="RefSeq" id="WP_083623125.1">
    <property type="nucleotide sequence ID" value="NZ_LR734875.1"/>
</dbReference>
<dbReference type="InterPro" id="IPR032557">
    <property type="entry name" value="DUF4935"/>
</dbReference>
<proteinExistence type="predicted"/>
<dbReference type="OrthoDB" id="5516291at2"/>
<evidence type="ECO:0000313" key="2">
    <source>
        <dbReference type="EMBL" id="VXD20368.1"/>
    </source>
</evidence>
<dbReference type="AlphaFoldDB" id="A0A7Z9BWH2"/>
<gene>
    <name evidence="2" type="ORF">PL8927_690118</name>
</gene>
<comment type="caution">
    <text evidence="2">The sequence shown here is derived from an EMBL/GenBank/DDBJ whole genome shotgun (WGS) entry which is preliminary data.</text>
</comment>
<reference evidence="2" key="1">
    <citation type="submission" date="2019-10" db="EMBL/GenBank/DDBJ databases">
        <authorList>
            <consortium name="Genoscope - CEA"/>
            <person name="William W."/>
        </authorList>
    </citation>
    <scope>NUCLEOTIDE SEQUENCE [LARGE SCALE GENOMIC DNA]</scope>
    <source>
        <strain evidence="2">BBR_PRJEB10992</strain>
    </source>
</reference>
<evidence type="ECO:0000259" key="1">
    <source>
        <dbReference type="Pfam" id="PF16289"/>
    </source>
</evidence>
<accession>A0A7Z9BWH2</accession>
<organism evidence="2 3">
    <name type="scientific">Planktothrix serta PCC 8927</name>
    <dbReference type="NCBI Taxonomy" id="671068"/>
    <lineage>
        <taxon>Bacteria</taxon>
        <taxon>Bacillati</taxon>
        <taxon>Cyanobacteriota</taxon>
        <taxon>Cyanophyceae</taxon>
        <taxon>Oscillatoriophycideae</taxon>
        <taxon>Oscillatoriales</taxon>
        <taxon>Microcoleaceae</taxon>
        <taxon>Planktothrix</taxon>
    </lineage>
</organism>
<sequence>MNIYVETNFVLELVFEQEQFKSCEEILLLSEQKPATLIIPAYSLAEPHEKLIRQARNRKALQQSLDREFKQLERTVSYKNRIQNNIREFFNLLVEIDVEETKRFAKYRNRLLSYADIIPLNGNILSEAATYENRYALMPQDALVYASVLFHLQQNQPTIACFLSRNSRDNDARKYSWVAIESESYENIYCYNRKRF</sequence>